<proteinExistence type="predicted"/>
<dbReference type="SUPFAM" id="SSF54928">
    <property type="entry name" value="RNA-binding domain, RBD"/>
    <property type="match status" value="1"/>
</dbReference>
<keyword evidence="3" id="KW-1185">Reference proteome</keyword>
<reference evidence="2 3" key="1">
    <citation type="submission" date="2016-07" db="EMBL/GenBank/DDBJ databases">
        <title>Pervasive Adenine N6-methylation of Active Genes in Fungi.</title>
        <authorList>
            <consortium name="DOE Joint Genome Institute"/>
            <person name="Mondo S.J."/>
            <person name="Dannebaum R.O."/>
            <person name="Kuo R.C."/>
            <person name="Labutti K."/>
            <person name="Haridas S."/>
            <person name="Kuo A."/>
            <person name="Salamov A."/>
            <person name="Ahrendt S.R."/>
            <person name="Lipzen A."/>
            <person name="Sullivan W."/>
            <person name="Andreopoulos W.B."/>
            <person name="Clum A."/>
            <person name="Lindquist E."/>
            <person name="Daum C."/>
            <person name="Ramamoorthy G.K."/>
            <person name="Gryganskyi A."/>
            <person name="Culley D."/>
            <person name="Magnuson J.K."/>
            <person name="James T.Y."/>
            <person name="O'Malley M.A."/>
            <person name="Stajich J.E."/>
            <person name="Spatafora J.W."/>
            <person name="Visel A."/>
            <person name="Grigoriev I.V."/>
        </authorList>
    </citation>
    <scope>NUCLEOTIDE SEQUENCE [LARGE SCALE GENOMIC DNA]</scope>
    <source>
        <strain evidence="2 3">CBS 931.73</strain>
    </source>
</reference>
<dbReference type="Gene3D" id="3.30.70.330">
    <property type="match status" value="1"/>
</dbReference>
<evidence type="ECO:0008006" key="4">
    <source>
        <dbReference type="Google" id="ProtNLM"/>
    </source>
</evidence>
<feature type="compositionally biased region" description="Basic and acidic residues" evidence="1">
    <location>
        <begin position="98"/>
        <end position="111"/>
    </location>
</feature>
<gene>
    <name evidence="2" type="ORF">K493DRAFT_78549</name>
</gene>
<organism evidence="2 3">
    <name type="scientific">Basidiobolus meristosporus CBS 931.73</name>
    <dbReference type="NCBI Taxonomy" id="1314790"/>
    <lineage>
        <taxon>Eukaryota</taxon>
        <taxon>Fungi</taxon>
        <taxon>Fungi incertae sedis</taxon>
        <taxon>Zoopagomycota</taxon>
        <taxon>Entomophthoromycotina</taxon>
        <taxon>Basidiobolomycetes</taxon>
        <taxon>Basidiobolales</taxon>
        <taxon>Basidiobolaceae</taxon>
        <taxon>Basidiobolus</taxon>
    </lineage>
</organism>
<feature type="region of interest" description="Disordered" evidence="1">
    <location>
        <begin position="71"/>
        <end position="163"/>
    </location>
</feature>
<name>A0A1Y1XRP3_9FUNG</name>
<feature type="compositionally biased region" description="Polar residues" evidence="1">
    <location>
        <begin position="144"/>
        <end position="162"/>
    </location>
</feature>
<dbReference type="Proteomes" id="UP000193498">
    <property type="component" value="Unassembled WGS sequence"/>
</dbReference>
<dbReference type="InterPro" id="IPR012677">
    <property type="entry name" value="Nucleotide-bd_a/b_plait_sf"/>
</dbReference>
<dbReference type="GO" id="GO:0003676">
    <property type="term" value="F:nucleic acid binding"/>
    <property type="evidence" value="ECO:0007669"/>
    <property type="project" value="InterPro"/>
</dbReference>
<dbReference type="EMBL" id="MCFE01000530">
    <property type="protein sequence ID" value="ORX88439.1"/>
    <property type="molecule type" value="Genomic_DNA"/>
</dbReference>
<dbReference type="AlphaFoldDB" id="A0A1Y1XRP3"/>
<evidence type="ECO:0000256" key="1">
    <source>
        <dbReference type="SAM" id="MobiDB-lite"/>
    </source>
</evidence>
<feature type="compositionally biased region" description="Basic and acidic residues" evidence="1">
    <location>
        <begin position="121"/>
        <end position="143"/>
    </location>
</feature>
<sequence length="238" mass="26775">MPYRPLNGNPRPNGMMPGMRPFPGGTIHVNPNFRGYQQRPPFPMNPVTPFGMPMMGMQPWMMNGRGYSDVRPAFGHKQGKPSDLSNPMPRKPQTMNRNRPERDQPSQESRKNGASNGKRAYNHESLEERKKHHADNSSVDRKQQNNPKTDSAKSQGEGQANTKGVRVVVSNIASSVSRPQLIEMADSIKKGSIQSVVIDRRNNQAEMIFQTTDSAKMFRRKFHRSALAENHITINISG</sequence>
<accession>A0A1Y1XRP3</accession>
<protein>
    <recommendedName>
        <fullName evidence="4">RRM domain-containing protein</fullName>
    </recommendedName>
</protein>
<dbReference type="InParanoid" id="A0A1Y1XRP3"/>
<evidence type="ECO:0000313" key="2">
    <source>
        <dbReference type="EMBL" id="ORX88439.1"/>
    </source>
</evidence>
<dbReference type="InterPro" id="IPR035979">
    <property type="entry name" value="RBD_domain_sf"/>
</dbReference>
<comment type="caution">
    <text evidence="2">The sequence shown here is derived from an EMBL/GenBank/DDBJ whole genome shotgun (WGS) entry which is preliminary data.</text>
</comment>
<evidence type="ECO:0000313" key="3">
    <source>
        <dbReference type="Proteomes" id="UP000193498"/>
    </source>
</evidence>
<dbReference type="OrthoDB" id="2428461at2759"/>